<organism evidence="3 4">
    <name type="scientific">Candidatus Scatousia excrementigallinarum</name>
    <dbReference type="NCBI Taxonomy" id="2840935"/>
    <lineage>
        <taxon>Bacteria</taxon>
        <taxon>Candidatus Scatousia</taxon>
    </lineage>
</organism>
<dbReference type="InterPro" id="IPR001387">
    <property type="entry name" value="Cro/C1-type_HTH"/>
</dbReference>
<evidence type="ECO:0000313" key="3">
    <source>
        <dbReference type="EMBL" id="HIS37718.1"/>
    </source>
</evidence>
<comment type="caution">
    <text evidence="3">The sequence shown here is derived from an EMBL/GenBank/DDBJ whole genome shotgun (WGS) entry which is preliminary data.</text>
</comment>
<reference evidence="3" key="2">
    <citation type="journal article" date="2021" name="PeerJ">
        <title>Extensive microbial diversity within the chicken gut microbiome revealed by metagenomics and culture.</title>
        <authorList>
            <person name="Gilroy R."/>
            <person name="Ravi A."/>
            <person name="Getino M."/>
            <person name="Pursley I."/>
            <person name="Horton D.L."/>
            <person name="Alikhan N.F."/>
            <person name="Baker D."/>
            <person name="Gharbi K."/>
            <person name="Hall N."/>
            <person name="Watson M."/>
            <person name="Adriaenssens E.M."/>
            <person name="Foster-Nyarko E."/>
            <person name="Jarju S."/>
            <person name="Secka A."/>
            <person name="Antonio M."/>
            <person name="Oren A."/>
            <person name="Chaudhuri R.R."/>
            <person name="La Ragione R."/>
            <person name="Hildebrand F."/>
            <person name="Pallen M.J."/>
        </authorList>
    </citation>
    <scope>NUCLEOTIDE SEQUENCE</scope>
    <source>
        <strain evidence="3">6276</strain>
    </source>
</reference>
<dbReference type="Pfam" id="PF01381">
    <property type="entry name" value="HTH_3"/>
    <property type="match status" value="1"/>
</dbReference>
<dbReference type="CDD" id="cd00093">
    <property type="entry name" value="HTH_XRE"/>
    <property type="match status" value="1"/>
</dbReference>
<dbReference type="AlphaFoldDB" id="A0A9D1F1J3"/>
<name>A0A9D1F1J3_9BACT</name>
<evidence type="ECO:0000313" key="4">
    <source>
        <dbReference type="Proteomes" id="UP000823928"/>
    </source>
</evidence>
<dbReference type="SMART" id="SM00530">
    <property type="entry name" value="HTH_XRE"/>
    <property type="match status" value="1"/>
</dbReference>
<dbReference type="InterPro" id="IPR010982">
    <property type="entry name" value="Lambda_DNA-bd_dom_sf"/>
</dbReference>
<dbReference type="PANTHER" id="PTHR46797:SF1">
    <property type="entry name" value="METHYLPHOSPHONATE SYNTHASE"/>
    <property type="match status" value="1"/>
</dbReference>
<evidence type="ECO:0000259" key="2">
    <source>
        <dbReference type="PROSITE" id="PS50943"/>
    </source>
</evidence>
<proteinExistence type="predicted"/>
<keyword evidence="1" id="KW-0238">DNA-binding</keyword>
<feature type="domain" description="HTH cro/C1-type" evidence="2">
    <location>
        <begin position="15"/>
        <end position="69"/>
    </location>
</feature>
<sequence length="113" mass="13196">MNKNRDLKSILGNNIAKYRKRRKFTQEVFAEKIFLSVSALSDIETGNSYPKYDTITKIIETLGVEPHELFIDEQLDFKAKNYENIIELLNNFKDNEVKIAIMRKIAELVDILD</sequence>
<dbReference type="EMBL" id="DVIU01000286">
    <property type="protein sequence ID" value="HIS37718.1"/>
    <property type="molecule type" value="Genomic_DNA"/>
</dbReference>
<gene>
    <name evidence="3" type="ORF">IAC10_14020</name>
</gene>
<dbReference type="InterPro" id="IPR050807">
    <property type="entry name" value="TransReg_Diox_bact_type"/>
</dbReference>
<dbReference type="GO" id="GO:0003677">
    <property type="term" value="F:DNA binding"/>
    <property type="evidence" value="ECO:0007669"/>
    <property type="project" value="UniProtKB-KW"/>
</dbReference>
<dbReference type="GO" id="GO:0005829">
    <property type="term" value="C:cytosol"/>
    <property type="evidence" value="ECO:0007669"/>
    <property type="project" value="TreeGrafter"/>
</dbReference>
<reference evidence="3" key="1">
    <citation type="submission" date="2020-10" db="EMBL/GenBank/DDBJ databases">
        <authorList>
            <person name="Gilroy R."/>
        </authorList>
    </citation>
    <scope>NUCLEOTIDE SEQUENCE</scope>
    <source>
        <strain evidence="3">6276</strain>
    </source>
</reference>
<dbReference type="SUPFAM" id="SSF47413">
    <property type="entry name" value="lambda repressor-like DNA-binding domains"/>
    <property type="match status" value="1"/>
</dbReference>
<dbReference type="PROSITE" id="PS50943">
    <property type="entry name" value="HTH_CROC1"/>
    <property type="match status" value="1"/>
</dbReference>
<evidence type="ECO:0000256" key="1">
    <source>
        <dbReference type="ARBA" id="ARBA00023125"/>
    </source>
</evidence>
<dbReference type="Proteomes" id="UP000823928">
    <property type="component" value="Unassembled WGS sequence"/>
</dbReference>
<accession>A0A9D1F1J3</accession>
<dbReference type="GO" id="GO:0003700">
    <property type="term" value="F:DNA-binding transcription factor activity"/>
    <property type="evidence" value="ECO:0007669"/>
    <property type="project" value="TreeGrafter"/>
</dbReference>
<protein>
    <submittedName>
        <fullName evidence="3">Helix-turn-helix transcriptional regulator</fullName>
    </submittedName>
</protein>
<dbReference type="Gene3D" id="1.10.260.40">
    <property type="entry name" value="lambda repressor-like DNA-binding domains"/>
    <property type="match status" value="1"/>
</dbReference>
<dbReference type="PANTHER" id="PTHR46797">
    <property type="entry name" value="HTH-TYPE TRANSCRIPTIONAL REGULATOR"/>
    <property type="match status" value="1"/>
</dbReference>